<dbReference type="AlphaFoldDB" id="A0A154BQI7"/>
<evidence type="ECO:0000256" key="2">
    <source>
        <dbReference type="ARBA" id="ARBA00022679"/>
    </source>
</evidence>
<comment type="similarity">
    <text evidence="1">Belongs to the carbohydrate kinase PfkB family.</text>
</comment>
<dbReference type="OrthoDB" id="9813569at2"/>
<comment type="caution">
    <text evidence="5">The sequence shown here is derived from an EMBL/GenBank/DDBJ whole genome shotgun (WGS) entry which is preliminary data.</text>
</comment>
<keyword evidence="6" id="KW-1185">Reference proteome</keyword>
<dbReference type="RefSeq" id="WP_066241267.1">
    <property type="nucleotide sequence ID" value="NZ_LSGP01000017.1"/>
</dbReference>
<sequence length="340" mass="36980">MKKVVCFGEIMLRLAPAGYLRFEQAQAFEAVYGGGEANVAVSLANYGLDAAFVTKVPDNPIGQSAVNEMRRYGVDTSYMLKGGSRLGIYFLEKGASQRPSKVVYDRAHSSIGAAKKEDFNWDEIFAGADWFHFTGITPALGDNVAEAVLESCKKAKEHGLTVSCDLNFRKNLWTSEKAGKVMATFMPYVDVAIANEEDAEKVFGIKAHGTDIEGGKLSHEGYKDVAKQLKERFGFKAVAITLRGSISASDNNWAAMLYKDDEYYFSRNYAIHIVDRVGGGDSFGGGLIYALKSGMSNQDSLEFAVAASCLKHSIEGDHNHVSVSEVKTLMAGDGSGRVQR</sequence>
<dbReference type="PANTHER" id="PTHR43320:SF2">
    <property type="entry name" value="2-DEHYDRO-3-DEOXYGLUCONOKINASE_2-DEHYDRO-3-DEOXYGALACTONOKINASE"/>
    <property type="match status" value="1"/>
</dbReference>
<keyword evidence="2" id="KW-0808">Transferase</keyword>
<dbReference type="SUPFAM" id="SSF53613">
    <property type="entry name" value="Ribokinase-like"/>
    <property type="match status" value="1"/>
</dbReference>
<evidence type="ECO:0000259" key="4">
    <source>
        <dbReference type="Pfam" id="PF00294"/>
    </source>
</evidence>
<feature type="domain" description="Carbohydrate kinase PfkB" evidence="4">
    <location>
        <begin position="1"/>
        <end position="311"/>
    </location>
</feature>
<dbReference type="PANTHER" id="PTHR43320">
    <property type="entry name" value="SUGAR KINASE"/>
    <property type="match status" value="1"/>
</dbReference>
<evidence type="ECO:0000256" key="3">
    <source>
        <dbReference type="ARBA" id="ARBA00022777"/>
    </source>
</evidence>
<dbReference type="Proteomes" id="UP000076268">
    <property type="component" value="Unassembled WGS sequence"/>
</dbReference>
<dbReference type="InterPro" id="IPR029056">
    <property type="entry name" value="Ribokinase-like"/>
</dbReference>
<evidence type="ECO:0000313" key="6">
    <source>
        <dbReference type="Proteomes" id="UP000076268"/>
    </source>
</evidence>
<reference evidence="5 6" key="1">
    <citation type="submission" date="2016-02" db="EMBL/GenBank/DDBJ databases">
        <title>Anaerosporomusa subterraneum gen. nov., sp. nov., a spore-forming obligate anaerobe isolated from saprolite.</title>
        <authorList>
            <person name="Choi J.K."/>
            <person name="Shah M."/>
            <person name="Yee N."/>
        </authorList>
    </citation>
    <scope>NUCLEOTIDE SEQUENCE [LARGE SCALE GENOMIC DNA]</scope>
    <source>
        <strain evidence="5 6">RU4</strain>
    </source>
</reference>
<proteinExistence type="inferred from homology"/>
<gene>
    <name evidence="5" type="ORF">AXX12_07160</name>
</gene>
<dbReference type="InterPro" id="IPR052700">
    <property type="entry name" value="Carb_kinase_PfkB-like"/>
</dbReference>
<dbReference type="Pfam" id="PF00294">
    <property type="entry name" value="PfkB"/>
    <property type="match status" value="1"/>
</dbReference>
<organism evidence="5 6">
    <name type="scientific">Anaerosporomusa subterranea</name>
    <dbReference type="NCBI Taxonomy" id="1794912"/>
    <lineage>
        <taxon>Bacteria</taxon>
        <taxon>Bacillati</taxon>
        <taxon>Bacillota</taxon>
        <taxon>Negativicutes</taxon>
        <taxon>Acetonemataceae</taxon>
        <taxon>Anaerosporomusa</taxon>
    </lineage>
</organism>
<dbReference type="GO" id="GO:0016301">
    <property type="term" value="F:kinase activity"/>
    <property type="evidence" value="ECO:0007669"/>
    <property type="project" value="UniProtKB-KW"/>
</dbReference>
<dbReference type="EMBL" id="LSGP01000017">
    <property type="protein sequence ID" value="KYZ76212.1"/>
    <property type="molecule type" value="Genomic_DNA"/>
</dbReference>
<name>A0A154BQI7_ANASB</name>
<keyword evidence="3 5" id="KW-0418">Kinase</keyword>
<dbReference type="STRING" id="1794912.AXX12_07160"/>
<evidence type="ECO:0000256" key="1">
    <source>
        <dbReference type="ARBA" id="ARBA00010688"/>
    </source>
</evidence>
<evidence type="ECO:0000313" key="5">
    <source>
        <dbReference type="EMBL" id="KYZ76212.1"/>
    </source>
</evidence>
<protein>
    <submittedName>
        <fullName evidence="5">2-dehydro-3-deoxygluconokinase</fullName>
    </submittedName>
</protein>
<dbReference type="InterPro" id="IPR011611">
    <property type="entry name" value="PfkB_dom"/>
</dbReference>
<accession>A0A154BQI7</accession>
<dbReference type="Gene3D" id="3.40.1190.20">
    <property type="match status" value="1"/>
</dbReference>
<dbReference type="CDD" id="cd01166">
    <property type="entry name" value="KdgK"/>
    <property type="match status" value="1"/>
</dbReference>